<feature type="transmembrane region" description="Helical" evidence="2">
    <location>
        <begin position="65"/>
        <end position="85"/>
    </location>
</feature>
<dbReference type="EMBL" id="WBZJ01000001">
    <property type="protein sequence ID" value="KAB3522878.1"/>
    <property type="molecule type" value="Genomic_DNA"/>
</dbReference>
<keyword evidence="2" id="KW-0472">Membrane</keyword>
<keyword evidence="2" id="KW-0812">Transmembrane</keyword>
<dbReference type="Pfam" id="PF20176">
    <property type="entry name" value="DUF6541"/>
    <property type="match status" value="1"/>
</dbReference>
<sequence length="785" mass="84616">MALEPTWHLVLIALLVWALPGALLSMAAGLKPHRALVAALPVTAGVWGSLAALYGALGIPFTQLSAWIGTAVVVLLMLGWQVFFGRAARAARARRATGGGELGEAGELASDSEGTSPQPARDWMATLRTVSRPLLPALGVVSGAYLMISRGLNSMVNTPRGLESVFQGWDGQWHVSTIRFIMETHTASSTHMGELQNVETKAQLFYPAAWHTMVFMFREATDISPIAAVNIGAKVMPAVGIALTVSLLAWLMVRGATRRAGLGTAVAAFLAPIIAAGVLPLYYVSFYVGMWPYASAMSLIGPVIWLFCRIPSSPRMIVPAAVALAGVGMMHPAPITHIVLFVAVWWLGEGVLRRQSDASWGVTNKYLAPVVSRLRATLYIAGAGLCAVAIFLPQLLVGSNQTSEVSQFNTGESDTTRTGSWMRILYLQTRHAWEYGVDWWFLWAAAIGAVILLAWRRNLWPLAVFLIFAVIAVDAVRSFADPLGAMASAVGALHYNSAHRLVMPVAILMIVFAAGAVGFVFHLVFQIIPTAVKKNGQSIPPLVASTVTVGAVLALVVGAQIPPQHQEDKTVGMDHLLASAYDPRMVDTADLRAFDWLATQPKAYDGLILNNPDEGSGWMYAYNGLPALHRHYLFPSVGQESATTLLYWHPDVLGRGMPPVPGSPAEAALAEGRSAKGLEGDRSDYKNTVDKAVDELNVNYIVFGPPHFWSWQKDIIGQGPFLYDAPGVTPIYQDGALYIYAVNAHFTQDELDQMVKDSPRKPTHPPVQAPDAVNSAPAKPHGAEH</sequence>
<feature type="region of interest" description="Disordered" evidence="1">
    <location>
        <begin position="755"/>
        <end position="785"/>
    </location>
</feature>
<feature type="transmembrane region" description="Helical" evidence="2">
    <location>
        <begin position="501"/>
        <end position="527"/>
    </location>
</feature>
<feature type="transmembrane region" description="Helical" evidence="2">
    <location>
        <begin position="290"/>
        <end position="308"/>
    </location>
</feature>
<evidence type="ECO:0000313" key="4">
    <source>
        <dbReference type="Proteomes" id="UP000436181"/>
    </source>
</evidence>
<dbReference type="RefSeq" id="WP_151842136.1">
    <property type="nucleotide sequence ID" value="NZ_CP061033.1"/>
</dbReference>
<evidence type="ECO:0000256" key="1">
    <source>
        <dbReference type="SAM" id="MobiDB-lite"/>
    </source>
</evidence>
<feature type="transmembrane region" description="Helical" evidence="2">
    <location>
        <begin position="134"/>
        <end position="152"/>
    </location>
</feature>
<dbReference type="Proteomes" id="UP000436181">
    <property type="component" value="Unassembled WGS sequence"/>
</dbReference>
<keyword evidence="2" id="KW-1133">Transmembrane helix</keyword>
<feature type="transmembrane region" description="Helical" evidence="2">
    <location>
        <begin position="235"/>
        <end position="253"/>
    </location>
</feature>
<dbReference type="InterPro" id="IPR046671">
    <property type="entry name" value="DUF6541"/>
</dbReference>
<proteinExistence type="predicted"/>
<feature type="transmembrane region" description="Helical" evidence="2">
    <location>
        <begin position="260"/>
        <end position="284"/>
    </location>
</feature>
<accession>A0ABQ6VEZ5</accession>
<comment type="caution">
    <text evidence="3">The sequence shown here is derived from an EMBL/GenBank/DDBJ whole genome shotgun (WGS) entry which is preliminary data.</text>
</comment>
<feature type="transmembrane region" description="Helical" evidence="2">
    <location>
        <begin position="6"/>
        <end position="24"/>
    </location>
</feature>
<feature type="transmembrane region" description="Helical" evidence="2">
    <location>
        <begin position="36"/>
        <end position="59"/>
    </location>
</feature>
<keyword evidence="4" id="KW-1185">Reference proteome</keyword>
<protein>
    <submittedName>
        <fullName evidence="3">Uncharacterized protein</fullName>
    </submittedName>
</protein>
<feature type="transmembrane region" description="Helical" evidence="2">
    <location>
        <begin position="459"/>
        <end position="480"/>
    </location>
</feature>
<feature type="transmembrane region" description="Helical" evidence="2">
    <location>
        <begin position="432"/>
        <end position="453"/>
    </location>
</feature>
<organism evidence="3 4">
    <name type="scientific">Corynebacterium zhongnanshanii</name>
    <dbReference type="NCBI Taxonomy" id="2768834"/>
    <lineage>
        <taxon>Bacteria</taxon>
        <taxon>Bacillati</taxon>
        <taxon>Actinomycetota</taxon>
        <taxon>Actinomycetes</taxon>
        <taxon>Mycobacteriales</taxon>
        <taxon>Corynebacteriaceae</taxon>
        <taxon>Corynebacterium</taxon>
    </lineage>
</organism>
<evidence type="ECO:0000256" key="2">
    <source>
        <dbReference type="SAM" id="Phobius"/>
    </source>
</evidence>
<feature type="transmembrane region" description="Helical" evidence="2">
    <location>
        <begin position="539"/>
        <end position="559"/>
    </location>
</feature>
<feature type="region of interest" description="Disordered" evidence="1">
    <location>
        <begin position="100"/>
        <end position="120"/>
    </location>
</feature>
<gene>
    <name evidence="3" type="ORF">F8377_01525</name>
</gene>
<name>A0ABQ6VEZ5_9CORY</name>
<feature type="transmembrane region" description="Helical" evidence="2">
    <location>
        <begin position="376"/>
        <end position="397"/>
    </location>
</feature>
<evidence type="ECO:0000313" key="3">
    <source>
        <dbReference type="EMBL" id="KAB3522878.1"/>
    </source>
</evidence>
<reference evidence="3 4" key="1">
    <citation type="submission" date="2019-10" db="EMBL/GenBank/DDBJ databases">
        <title>Corynebacterium sp novel species isolated from the respiratory tract of Marmot.</title>
        <authorList>
            <person name="Zhang G."/>
        </authorList>
    </citation>
    <scope>NUCLEOTIDE SEQUENCE [LARGE SCALE GENOMIC DNA]</scope>
    <source>
        <strain evidence="3 4">336</strain>
    </source>
</reference>